<reference evidence="9" key="15">
    <citation type="submission" date="2022-05" db="EMBL/GenBank/DDBJ databases">
        <title>Draft genome sequences of Clostridium perfringens strains isolated from Peru.</title>
        <authorList>
            <person name="Hurtado R."/>
            <person name="Lima L."/>
            <person name="Sousa T."/>
            <person name="Jaiswal A.K."/>
            <person name="Tiwari S."/>
            <person name="Maturrano L."/>
            <person name="Brenig B."/>
            <person name="Azevedo V."/>
        </authorList>
    </citation>
    <scope>NUCLEOTIDE SEQUENCE</scope>
    <source>
        <strain evidence="9">CP4</strain>
    </source>
</reference>
<organism evidence="10 21">
    <name type="scientific">Enterococcus faecium</name>
    <name type="common">Streptococcus faecium</name>
    <dbReference type="NCBI Taxonomy" id="1352"/>
    <lineage>
        <taxon>Bacteria</taxon>
        <taxon>Bacillati</taxon>
        <taxon>Bacillota</taxon>
        <taxon>Bacilli</taxon>
        <taxon>Lactobacillales</taxon>
        <taxon>Enterococcaceae</taxon>
        <taxon>Enterococcus</taxon>
    </lineage>
</organism>
<dbReference type="Proteomes" id="UP000070452">
    <property type="component" value="Unassembled WGS sequence"/>
</dbReference>
<reference evidence="12 22" key="5">
    <citation type="submission" date="2017-05" db="EMBL/GenBank/DDBJ databases">
        <title>The Genome Sequence of Enterococcus faecium 6F2_DIV0138.</title>
        <authorList>
            <consortium name="The Broad Institute Genomics Platform"/>
            <consortium name="The Broad Institute Genomic Center for Infectious Diseases"/>
            <person name="Earl A."/>
            <person name="Manson A."/>
            <person name="Schwartman J."/>
            <person name="Gilmore M."/>
            <person name="Abouelleil A."/>
            <person name="Cao P."/>
            <person name="Chapman S."/>
            <person name="Cusick C."/>
            <person name="Shea T."/>
            <person name="Young S."/>
            <person name="Neafsey D."/>
            <person name="Nusbaum C."/>
            <person name="Birren B."/>
        </authorList>
    </citation>
    <scope>NUCLEOTIDE SEQUENCE [LARGE SCALE GENOMIC DNA]</scope>
    <source>
        <strain evidence="12 22">6F2_DIV0138</strain>
    </source>
</reference>
<evidence type="ECO:0000313" key="26">
    <source>
        <dbReference type="Proteomes" id="UP000253144"/>
    </source>
</evidence>
<dbReference type="Proteomes" id="UP000194737">
    <property type="component" value="Unassembled WGS sequence"/>
</dbReference>
<reference evidence="14 25" key="9">
    <citation type="submission" date="2018-05" db="EMBL/GenBank/DDBJ databases">
        <title>Vancomycin-resistant Enterococcus faecium strain from Chelyabinsk, Russia.</title>
        <authorList>
            <person name="Gostev V."/>
            <person name="Goncharov A."/>
            <person name="Kolodzhieva V."/>
            <person name="Suvorov A."/>
            <person name="Sidorenko S."/>
            <person name="Zueva L."/>
        </authorList>
    </citation>
    <scope>NUCLEOTIDE SEQUENCE [LARGE SCALE GENOMIC DNA]</scope>
    <source>
        <strain evidence="14 25">20</strain>
    </source>
</reference>
<reference evidence="15 26" key="1">
    <citation type="submission" date="2015-06" db="EMBL/GenBank/DDBJ databases">
        <title>The Genome Sequence of Enterococcus faecium 131EA1.</title>
        <authorList>
            <consortium name="The Broad Institute Genomics Platform"/>
            <consortium name="The Broad Institute Genome Sequencing Center for Infectious Disease"/>
            <person name="Earl A.M."/>
            <person name="Van Tyne D."/>
            <person name="Lebreton F."/>
            <person name="Saavedra J.T."/>
            <person name="Gilmore M.S."/>
            <person name="Manson Mcguire A."/>
            <person name="Clock S."/>
            <person name="Crupain M."/>
            <person name="Rangan U."/>
            <person name="Young S."/>
            <person name="Abouelleil A."/>
            <person name="Cao P."/>
            <person name="Chapman S.B."/>
            <person name="Griggs A."/>
            <person name="Priest M."/>
            <person name="Shea T."/>
            <person name="Wortman J."/>
            <person name="Nusbaum C."/>
            <person name="Birren B."/>
        </authorList>
    </citation>
    <scope>NUCLEOTIDE SEQUENCE [LARGE SCALE GENOMIC DNA]</scope>
    <source>
        <strain evidence="15 26">131EA1</strain>
    </source>
</reference>
<dbReference type="Proteomes" id="UP001141166">
    <property type="component" value="Unassembled WGS sequence"/>
</dbReference>
<dbReference type="NCBIfam" id="TIGR01617">
    <property type="entry name" value="arsC_related"/>
    <property type="match status" value="1"/>
</dbReference>
<dbReference type="EMBL" id="PJVH01000020">
    <property type="protein sequence ID" value="RXU88580.1"/>
    <property type="molecule type" value="Genomic_DNA"/>
</dbReference>
<dbReference type="Proteomes" id="UP000249070">
    <property type="component" value="Unassembled WGS sequence"/>
</dbReference>
<protein>
    <submittedName>
        <fullName evidence="4">Spx/MgsR family RNA polymerase-binding regulatory protein</fullName>
    </submittedName>
    <submittedName>
        <fullName evidence="5 10">Transcriptional regulator</fullName>
    </submittedName>
    <submittedName>
        <fullName evidence="18">Transcriptional regulator Spx-family protein</fullName>
    </submittedName>
</protein>
<reference evidence="11 23" key="6">
    <citation type="submission" date="2017-05" db="EMBL/GenBank/DDBJ databases">
        <title>The Genome Sequence of Enterococcus faecium 7H8_DIV0219.</title>
        <authorList>
            <consortium name="The Broad Institute Genomics Platform"/>
            <consortium name="The Broad Institute Genomic Center for Infectious Diseases"/>
            <person name="Earl A."/>
            <person name="Manson A."/>
            <person name="Schwartman J."/>
            <person name="Gilmore M."/>
            <person name="Abouelleil A."/>
            <person name="Cao P."/>
            <person name="Chapman S."/>
            <person name="Cusick C."/>
            <person name="Shea T."/>
            <person name="Young S."/>
            <person name="Neafsey D."/>
            <person name="Nusbaum C."/>
            <person name="Birren B."/>
        </authorList>
    </citation>
    <scope>NUCLEOTIDE SEQUENCE [LARGE SCALE GENOMIC DNA]</scope>
    <source>
        <strain evidence="11 23">7H8_DIV0219</strain>
    </source>
</reference>
<dbReference type="EMBL" id="JAIFOC010000043">
    <property type="protein sequence ID" value="MBX4222376.1"/>
    <property type="molecule type" value="Genomic_DNA"/>
</dbReference>
<evidence type="ECO:0000313" key="24">
    <source>
        <dbReference type="Proteomes" id="UP000224303"/>
    </source>
</evidence>
<evidence type="ECO:0000313" key="20">
    <source>
        <dbReference type="Proteomes" id="UP000183509"/>
    </source>
</evidence>
<evidence type="ECO:0000313" key="25">
    <source>
        <dbReference type="Proteomes" id="UP000249070"/>
    </source>
</evidence>
<reference evidence="18 20" key="3">
    <citation type="submission" date="2016-04" db="EMBL/GenBank/DDBJ databases">
        <authorList>
            <person name="Millard A."/>
        </authorList>
    </citation>
    <scope>NUCLEOTIDE SEQUENCE [LARGE SCALE GENOMIC DNA]</scope>
    <source>
        <strain evidence="18">Isolate 22</strain>
    </source>
</reference>
<dbReference type="InterPro" id="IPR006504">
    <property type="entry name" value="Tscrpt_reg_Spx/MgsR"/>
</dbReference>
<evidence type="ECO:0000256" key="1">
    <source>
        <dbReference type="ARBA" id="ARBA00023157"/>
    </source>
</evidence>
<evidence type="ECO:0000313" key="13">
    <source>
        <dbReference type="EMBL" id="PHL22708.1"/>
    </source>
</evidence>
<reference evidence="17 29" key="8">
    <citation type="submission" date="2017-12" db="EMBL/GenBank/DDBJ databases">
        <title>A pool of 800 enterococci isolated from chicken carcass rinse samples from New Zealand.</title>
        <authorList>
            <person name="Zhang J."/>
            <person name="Rogers L."/>
            <person name="Midwinter A."/>
            <person name="French N."/>
        </authorList>
    </citation>
    <scope>NUCLEOTIDE SEQUENCE [LARGE SCALE GENOMIC DNA]</scope>
    <source>
        <strain evidence="17 29">EN697</strain>
    </source>
</reference>
<evidence type="ECO:0000256" key="2">
    <source>
        <dbReference type="ARBA" id="ARBA00023284"/>
    </source>
</evidence>
<evidence type="ECO:0000313" key="11">
    <source>
        <dbReference type="EMBL" id="OTN92909.1"/>
    </source>
</evidence>
<dbReference type="SUPFAM" id="SSF52833">
    <property type="entry name" value="Thioredoxin-like"/>
    <property type="match status" value="1"/>
</dbReference>
<dbReference type="OMA" id="RNIFAKP"/>
<dbReference type="Proteomes" id="UP000281752">
    <property type="component" value="Unassembled WGS sequence"/>
</dbReference>
<evidence type="ECO:0000313" key="6">
    <source>
        <dbReference type="EMBL" id="KAB7577188.1"/>
    </source>
</evidence>
<keyword evidence="1" id="KW-1015">Disulfide bond</keyword>
<dbReference type="PANTHER" id="PTHR30041">
    <property type="entry name" value="ARSENATE REDUCTASE"/>
    <property type="match status" value="1"/>
</dbReference>
<proteinExistence type="inferred from homology"/>
<evidence type="ECO:0000313" key="23">
    <source>
        <dbReference type="Proteomes" id="UP000194885"/>
    </source>
</evidence>
<dbReference type="CDD" id="cd03032">
    <property type="entry name" value="ArsC_Spx"/>
    <property type="match status" value="1"/>
</dbReference>
<sequence length="136" mass="15809">MIKVYTSPSCTSCRKARAWLQANQLEFEEKNIFAEPLTESEIKKILAATEGGVQDIISTRSKIYEKLGIDFNELTLKQMIVLFKEYPSLLRRPILIDEKRILIGFNEDEIRSFVPREIRCVARNLIYLQNNNILNS</sequence>
<reference evidence="7 19" key="2">
    <citation type="submission" date="2016-01" db="EMBL/GenBank/DDBJ databases">
        <title>Molecular Mechanisms for transfer of large genomic segments between Enterococcus faecium strains.</title>
        <authorList>
            <person name="Garcia-Solache M.A."/>
            <person name="Lebreton F."/>
            <person name="Mclaughlin R.E."/>
            <person name="Whiteaker J.D."/>
            <person name="Gilmore M.S."/>
            <person name="Rice L.B."/>
        </authorList>
    </citation>
    <scope>NUCLEOTIDE SEQUENCE [LARGE SCALE GENOMIC DNA]</scope>
    <source>
        <strain evidence="7 19">D344RRF x C68</strain>
    </source>
</reference>
<dbReference type="GeneID" id="66496674"/>
<dbReference type="Proteomes" id="UP000448762">
    <property type="component" value="Unassembled WGS sequence"/>
</dbReference>
<evidence type="ECO:0000313" key="21">
    <source>
        <dbReference type="Proteomes" id="UP000191171"/>
    </source>
</evidence>
<dbReference type="EMBL" id="FKLM01000002">
    <property type="protein sequence ID" value="SAY67631.1"/>
    <property type="molecule type" value="Genomic_DNA"/>
</dbReference>
<reference evidence="4 27" key="11">
    <citation type="submission" date="2018-10" db="EMBL/GenBank/DDBJ databases">
        <title>Escaping from acidified nitrite in gastric host defense: Transcriptomic basis for resistance to free nitrous acid in Enterococcus faecalis.</title>
        <authorList>
            <person name="Yu Z."/>
            <person name="Shi D."/>
            <person name="Liu W."/>
            <person name="Meng F."/>
        </authorList>
    </citation>
    <scope>NUCLEOTIDE SEQUENCE [LARGE SCALE GENOMIC DNA]</scope>
    <source>
        <strain evidence="4 27">JE1</strain>
    </source>
</reference>
<reference evidence="5 30" key="10">
    <citation type="submission" date="2018-07" db="EMBL/GenBank/DDBJ databases">
        <title>High quality draft genome sequencing of Enterococcus faecium exhibiting probiotic potential isolated from mucus of freshwater fish.</title>
        <authorList>
            <person name="El-Jeni R."/>
            <person name="Ghedira K."/>
            <person name="Abdelhak S."/>
            <person name="El-Bour M."/>
            <person name="Bouhaouala-Zahar B."/>
        </authorList>
    </citation>
    <scope>NUCLEOTIDE SEQUENCE [LARGE SCALE GENOMIC DNA]</scope>
    <source>
        <strain evidence="5 30">R.A73</strain>
    </source>
</reference>
<name>A0A133CZN9_ENTFC</name>
<dbReference type="EMBL" id="NGLB01000001">
    <property type="protein sequence ID" value="OTN98990.1"/>
    <property type="molecule type" value="Genomic_DNA"/>
</dbReference>
<evidence type="ECO:0000313" key="17">
    <source>
        <dbReference type="EMBL" id="RXU88580.1"/>
    </source>
</evidence>
<dbReference type="Proteomes" id="UP000469871">
    <property type="component" value="Unassembled WGS sequence"/>
</dbReference>
<evidence type="ECO:0000313" key="18">
    <source>
        <dbReference type="EMBL" id="SAY67631.1"/>
    </source>
</evidence>
<evidence type="ECO:0000313" key="9">
    <source>
        <dbReference type="EMBL" id="MDC4246695.1"/>
    </source>
</evidence>
<evidence type="ECO:0000313" key="8">
    <source>
        <dbReference type="EMBL" id="MBX4222376.1"/>
    </source>
</evidence>
<reference evidence="8" key="14">
    <citation type="journal article" date="2022" name="J. Anim. Sci.">
        <title>Whole genome sequence analyses-based assessment of virulence potential and antimicrobial susceptibilities and resistance of Enterococcus faecium strains isolated from commercial swine and cattle probiotic products.</title>
        <authorList>
            <person name="Shridhar P.B."/>
            <person name="Amachawadi R.G."/>
            <person name="Tokach M."/>
            <person name="Patel I."/>
            <person name="Gangiredla J."/>
            <person name="Mammel M."/>
            <person name="Nagaraja T.G."/>
        </authorList>
    </citation>
    <scope>NUCLEOTIDE SEQUENCE</scope>
    <source>
        <strain evidence="8">EF215</strain>
    </source>
</reference>
<dbReference type="InterPro" id="IPR036249">
    <property type="entry name" value="Thioredoxin-like_sf"/>
</dbReference>
<dbReference type="Proteomes" id="UP000194885">
    <property type="component" value="Unassembled WGS sequence"/>
</dbReference>
<dbReference type="EMBL" id="QOVC01000014">
    <property type="protein sequence ID" value="KAA0686816.1"/>
    <property type="molecule type" value="Genomic_DNA"/>
</dbReference>
<dbReference type="EMBL" id="NGKW01000005">
    <property type="protein sequence ID" value="OTN92909.1"/>
    <property type="molecule type" value="Genomic_DNA"/>
</dbReference>
<dbReference type="EMBL" id="CP033041">
    <property type="protein sequence ID" value="AYM72162.1"/>
    <property type="molecule type" value="Genomic_DNA"/>
</dbReference>
<dbReference type="Proteomes" id="UP000224303">
    <property type="component" value="Unassembled WGS sequence"/>
</dbReference>
<dbReference type="RefSeq" id="WP_002286258.1">
    <property type="nucleotide sequence ID" value="NZ_AP019394.1"/>
</dbReference>
<reference evidence="10 21" key="4">
    <citation type="submission" date="2017-02" db="EMBL/GenBank/DDBJ databases">
        <title>Clonality and virulence of isolates of VRE in Hematopoietic Stem Cell Transplanted (HSCT) patients.</title>
        <authorList>
            <person name="Marchi A.P."/>
            <person name="Martins R.C."/>
            <person name="Marie S.K."/>
            <person name="Levin A.S."/>
            <person name="Costa S.F."/>
        </authorList>
    </citation>
    <scope>NUCLEOTIDE SEQUENCE [LARGE SCALE GENOMIC DNA]</scope>
    <source>
        <strain evidence="10 21">LIM1759</strain>
    </source>
</reference>
<evidence type="ECO:0000313" key="27">
    <source>
        <dbReference type="Proteomes" id="UP000275747"/>
    </source>
</evidence>
<dbReference type="EMBL" id="RKNM01000018">
    <property type="protein sequence ID" value="ROX54129.1"/>
    <property type="molecule type" value="Genomic_DNA"/>
</dbReference>
<dbReference type="EMBL" id="PCGC01000002">
    <property type="protein sequence ID" value="PHL22708.1"/>
    <property type="molecule type" value="Genomic_DNA"/>
</dbReference>
<evidence type="ECO:0000313" key="22">
    <source>
        <dbReference type="Proteomes" id="UP000194737"/>
    </source>
</evidence>
<dbReference type="Proteomes" id="UP000275747">
    <property type="component" value="Chromosome"/>
</dbReference>
<evidence type="ECO:0000313" key="29">
    <source>
        <dbReference type="Proteomes" id="UP000289562"/>
    </source>
</evidence>
<evidence type="ECO:0000313" key="31">
    <source>
        <dbReference type="Proteomes" id="UP000469871"/>
    </source>
</evidence>
<keyword evidence="2" id="KW-0676">Redox-active center</keyword>
<evidence type="ECO:0000313" key="7">
    <source>
        <dbReference type="EMBL" id="KWX18214.1"/>
    </source>
</evidence>
<dbReference type="InterPro" id="IPR006660">
    <property type="entry name" value="Arsenate_reductase-like"/>
</dbReference>
<evidence type="ECO:0000313" key="10">
    <source>
        <dbReference type="EMBL" id="OOL83995.1"/>
    </source>
</evidence>
<reference evidence="16 28" key="12">
    <citation type="submission" date="2018-10" db="EMBL/GenBank/DDBJ databases">
        <title>Genotypes and phenotypes of Enterococci isolated from broiler chickens.</title>
        <authorList>
            <person name="Muhammad A.R."/>
            <person name="Diarra M.S."/>
        </authorList>
    </citation>
    <scope>NUCLEOTIDE SEQUENCE [LARGE SCALE GENOMIC DNA]</scope>
    <source>
        <strain evidence="16 28">P5 C A 35</strain>
    </source>
</reference>
<evidence type="ECO:0000313" key="14">
    <source>
        <dbReference type="EMBL" id="PZM56928.1"/>
    </source>
</evidence>
<gene>
    <name evidence="12" type="ORF">A5804_000473</name>
    <name evidence="11" type="ORF">A5810_002368</name>
    <name evidence="7" type="ORF">AWT83_06920</name>
    <name evidence="10" type="ORF">B1P95_00605</name>
    <name evidence="13" type="ORF">CQR37_00875</name>
    <name evidence="17" type="ORF">CYQ77_07470</name>
    <name evidence="4" type="ORF">D9Z05_02285</name>
    <name evidence="14" type="ORF">DKP91_01290</name>
    <name evidence="18" type="ORF">DTPHA_600231</name>
    <name evidence="5" type="ORF">DTX73_13710</name>
    <name evidence="15" type="ORF">EB12_01823</name>
    <name evidence="16" type="ORF">EGW36_11870</name>
    <name evidence="6" type="ORF">GBM73_07610</name>
    <name evidence="8" type="ORF">KYX88_05885</name>
    <name evidence="9" type="ORF">M3X98_01280</name>
</gene>
<dbReference type="Pfam" id="PF03960">
    <property type="entry name" value="ArsC"/>
    <property type="match status" value="1"/>
</dbReference>
<reference evidence="13 24" key="7">
    <citation type="submission" date="2017-10" db="EMBL/GenBank/DDBJ databases">
        <title>Draft genomes of the Enterococcus faecium isolated from human feces before and after Helicobacter pylori eradication therapy.</title>
        <authorList>
            <person name="Prianichniikov N.A."/>
            <person name="Glushchenko O.E."/>
            <person name="Malakhova M.V."/>
        </authorList>
    </citation>
    <scope>NUCLEOTIDE SEQUENCE [LARGE SCALE GENOMIC DNA]</scope>
    <source>
        <strain evidence="13 24">Hp_5-7</strain>
    </source>
</reference>
<dbReference type="Proteomes" id="UP000289562">
    <property type="component" value="Unassembled WGS sequence"/>
</dbReference>
<dbReference type="EMBL" id="MVGJ01000004">
    <property type="protein sequence ID" value="OOL83995.1"/>
    <property type="molecule type" value="Genomic_DNA"/>
</dbReference>
<dbReference type="Proteomes" id="UP001139644">
    <property type="component" value="Unassembled WGS sequence"/>
</dbReference>
<evidence type="ECO:0000313" key="15">
    <source>
        <dbReference type="EMBL" id="RBS30074.1"/>
    </source>
</evidence>
<evidence type="ECO:0000313" key="4">
    <source>
        <dbReference type="EMBL" id="AYM72162.1"/>
    </source>
</evidence>
<dbReference type="Gene3D" id="3.40.30.10">
    <property type="entry name" value="Glutaredoxin"/>
    <property type="match status" value="1"/>
</dbReference>
<dbReference type="Proteomes" id="UP000191171">
    <property type="component" value="Unassembled WGS sequence"/>
</dbReference>
<evidence type="ECO:0000313" key="30">
    <source>
        <dbReference type="Proteomes" id="UP000448762"/>
    </source>
</evidence>
<evidence type="ECO:0000313" key="12">
    <source>
        <dbReference type="EMBL" id="OTN98990.1"/>
    </source>
</evidence>
<accession>A0A133CZN9</accession>
<dbReference type="EMBL" id="QHGU01000004">
    <property type="protein sequence ID" value="PZM56928.1"/>
    <property type="molecule type" value="Genomic_DNA"/>
</dbReference>
<dbReference type="AlphaFoldDB" id="A0A133CZN9"/>
<evidence type="ECO:0000313" key="28">
    <source>
        <dbReference type="Proteomes" id="UP000281752"/>
    </source>
</evidence>
<dbReference type="EMBL" id="JAMWMK010000001">
    <property type="protein sequence ID" value="MDC4246695.1"/>
    <property type="molecule type" value="Genomic_DNA"/>
</dbReference>
<dbReference type="PANTHER" id="PTHR30041:SF7">
    <property type="entry name" value="GLOBAL TRANSCRIPTIONAL REGULATOR SPX"/>
    <property type="match status" value="1"/>
</dbReference>
<dbReference type="Proteomes" id="UP000253144">
    <property type="component" value="Unassembled WGS sequence"/>
</dbReference>
<dbReference type="Proteomes" id="UP000183509">
    <property type="component" value="Unassembled WGS sequence"/>
</dbReference>
<evidence type="ECO:0000313" key="16">
    <source>
        <dbReference type="EMBL" id="ROX54129.1"/>
    </source>
</evidence>
<evidence type="ECO:0000313" key="5">
    <source>
        <dbReference type="EMBL" id="KAA0686816.1"/>
    </source>
</evidence>
<dbReference type="PATRIC" id="fig|1352.1358.peg.405"/>
<dbReference type="EMBL" id="WEFP01000001">
    <property type="protein sequence ID" value="KAB7577188.1"/>
    <property type="molecule type" value="Genomic_DNA"/>
</dbReference>
<evidence type="ECO:0000313" key="19">
    <source>
        <dbReference type="Proteomes" id="UP000070452"/>
    </source>
</evidence>
<dbReference type="NCBIfam" id="NF002459">
    <property type="entry name" value="PRK01655.1"/>
    <property type="match status" value="1"/>
</dbReference>
<dbReference type="EMBL" id="LRHK01000001">
    <property type="protein sequence ID" value="KWX18214.1"/>
    <property type="molecule type" value="Genomic_DNA"/>
</dbReference>
<dbReference type="PROSITE" id="PS51353">
    <property type="entry name" value="ARSC"/>
    <property type="match status" value="1"/>
</dbReference>
<dbReference type="EMBL" id="LEQJ01000011">
    <property type="protein sequence ID" value="RBS30074.1"/>
    <property type="molecule type" value="Genomic_DNA"/>
</dbReference>
<comment type="similarity">
    <text evidence="3">Belongs to the ArsC family.</text>
</comment>
<reference evidence="6 31" key="13">
    <citation type="submission" date="2019-10" db="EMBL/GenBank/DDBJ databases">
        <title>Evolutionary dynamics of vancomycin-resistant Enterococcus faecium during gastrointestinal tract colonization and bloodstream infection in immunocompromised pediatric patients.</title>
        <authorList>
            <person name="Chilambi G.S."/>
            <person name="Nordstrom H.R."/>
            <person name="Evans D.R."/>
            <person name="Ferrolino J."/>
            <person name="Hayden R.T."/>
            <person name="Maron G.M."/>
            <person name="Vo A.N."/>
            <person name="Gilmore M.S."/>
            <person name="Wolf J."/>
            <person name="Rosch J.W."/>
            <person name="Van Tyne D."/>
        </authorList>
    </citation>
    <scope>NUCLEOTIDE SEQUENCE [LARGE SCALE GENOMIC DNA]</scope>
    <source>
        <strain evidence="6 31">VRECG27</strain>
    </source>
</reference>
<evidence type="ECO:0000256" key="3">
    <source>
        <dbReference type="PROSITE-ProRule" id="PRU01282"/>
    </source>
</evidence>